<protein>
    <submittedName>
        <fullName evidence="1">Uncharacterized protein ORF101</fullName>
    </submittedName>
</protein>
<gene>
    <name evidence="1" type="primary">ORF101</name>
</gene>
<keyword evidence="2" id="KW-1185">Reference proteome</keyword>
<evidence type="ECO:0000313" key="2">
    <source>
        <dbReference type="Proteomes" id="UP000007502"/>
    </source>
</evidence>
<dbReference type="KEGG" id="vg:10228580"/>
<accession>F1D1C3</accession>
<proteinExistence type="predicted"/>
<dbReference type="GeneID" id="10228580"/>
<organism evidence="1 2">
    <name type="scientific">Vibrio phage ICP1</name>
    <dbReference type="NCBI Taxonomy" id="979525"/>
    <lineage>
        <taxon>Viruses</taxon>
        <taxon>Duplodnaviria</taxon>
        <taxon>Heunggongvirae</taxon>
        <taxon>Uroviricota</taxon>
        <taxon>Caudoviricetes</taxon>
        <taxon>Mohonavirus</taxon>
        <taxon>Mohonavirus ICP1</taxon>
    </lineage>
</organism>
<name>F1D1C3_9CAUD</name>
<evidence type="ECO:0000313" key="1">
    <source>
        <dbReference type="EMBL" id="ADX87917.1"/>
    </source>
</evidence>
<reference evidence="1 2" key="1">
    <citation type="journal article" date="2011" name="MBio">
        <title>Evidence of a dominant lineage of Vibrio cholerae-specific lytic bacteriophages shed by cholera patients over a 10-year period in Dhaka, Bangladesh.</title>
        <authorList>
            <person name="Seed K.D."/>
            <person name="Bodi K.L."/>
            <person name="Kropinski A.M."/>
            <person name="Ackermann H.W."/>
            <person name="Calderwood S.B."/>
            <person name="Qadri F."/>
            <person name="Camilli A."/>
        </authorList>
    </citation>
    <scope>NUCLEOTIDE SEQUENCE [LARGE SCALE GENOMIC DNA]</scope>
</reference>
<sequence>MEYRLVFETCVASNPDRFLGGDWYEGILPLSRLRVLDGGDLEVNVYNTKLSCYISCVLGRVIDSETLSIKNRHIRDCNVIVDFLSEYPEGRFELDGKVKSLVIKHMRDFIKKSGYIIFENQCFNHSNLYDGVDIIGLRD</sequence>
<dbReference type="RefSeq" id="YP_004251042.1">
    <property type="nucleotide sequence ID" value="NC_015157.1"/>
</dbReference>
<dbReference type="EMBL" id="HQ641347">
    <property type="protein sequence ID" value="ADX87917.1"/>
    <property type="molecule type" value="Genomic_DNA"/>
</dbReference>
<dbReference type="Proteomes" id="UP000007502">
    <property type="component" value="Segment"/>
</dbReference>